<evidence type="ECO:0000313" key="2">
    <source>
        <dbReference type="Proteomes" id="UP000032266"/>
    </source>
</evidence>
<evidence type="ECO:0000313" key="1">
    <source>
        <dbReference type="EMBL" id="AJQ97009.1"/>
    </source>
</evidence>
<dbReference type="RefSeq" id="WP_044618879.1">
    <property type="nucleotide sequence ID" value="NZ_CP007142.1"/>
</dbReference>
<protein>
    <submittedName>
        <fullName evidence="1">Uncharacterized protein</fullName>
    </submittedName>
</protein>
<sequence length="199" mass="23482">MAVKKKTTPYSNVRFYDVGEHAGGFVGYRVFQANIKKSHYFSIKQLGKREAKKQAYALAEELQREYPTFAKIRSSRNNRRLLDIGLPAGIGIQIDVLHRIRDSGEAYWNFAPVFVVETYMNPKIDIKRFSIRLNGYEAAWEMAVNRFAKQRKLKRQEKEELMEKIPDREAFMKLLRMKLKQYKDLDPKVDRKKFKGILQ</sequence>
<dbReference type="HOGENOM" id="CLU_1370515_0_0_6"/>
<accession>A0A0C5W2W5</accession>
<gene>
    <name evidence="1" type="ORF">YC6258_04977</name>
</gene>
<dbReference type="Proteomes" id="UP000032266">
    <property type="component" value="Chromosome"/>
</dbReference>
<dbReference type="OrthoDB" id="6625312at2"/>
<proteinExistence type="predicted"/>
<organism evidence="1 2">
    <name type="scientific">Gynuella sunshinyii YC6258</name>
    <dbReference type="NCBI Taxonomy" id="1445510"/>
    <lineage>
        <taxon>Bacteria</taxon>
        <taxon>Pseudomonadati</taxon>
        <taxon>Pseudomonadota</taxon>
        <taxon>Gammaproteobacteria</taxon>
        <taxon>Oceanospirillales</taxon>
        <taxon>Saccharospirillaceae</taxon>
        <taxon>Gynuella</taxon>
    </lineage>
</organism>
<dbReference type="EMBL" id="CP007142">
    <property type="protein sequence ID" value="AJQ97009.1"/>
    <property type="molecule type" value="Genomic_DNA"/>
</dbReference>
<reference evidence="1 2" key="1">
    <citation type="submission" date="2014-01" db="EMBL/GenBank/DDBJ databases">
        <title>Full genme sequencing of cellulolytic bacterium Gynuella sunshinyii YC6258T gen. nov., sp. nov.</title>
        <authorList>
            <person name="Khan H."/>
            <person name="Chung E.J."/>
            <person name="Chung Y.R."/>
        </authorList>
    </citation>
    <scope>NUCLEOTIDE SEQUENCE [LARGE SCALE GENOMIC DNA]</scope>
    <source>
        <strain evidence="1 2">YC6258</strain>
    </source>
</reference>
<dbReference type="AlphaFoldDB" id="A0A0C5W2W5"/>
<keyword evidence="2" id="KW-1185">Reference proteome</keyword>
<dbReference type="KEGG" id="gsn:YC6258_04977"/>
<name>A0A0C5W2W5_9GAMM</name>